<dbReference type="EMBL" id="CP024847">
    <property type="protein sequence ID" value="AUR52786.1"/>
    <property type="molecule type" value="Genomic_DNA"/>
</dbReference>
<dbReference type="RefSeq" id="WP_102952074.1">
    <property type="nucleotide sequence ID" value="NZ_CP024847.1"/>
</dbReference>
<dbReference type="Proteomes" id="UP000236655">
    <property type="component" value="Chromosome"/>
</dbReference>
<dbReference type="InterPro" id="IPR011250">
    <property type="entry name" value="OMP/PagP_B-barrel"/>
</dbReference>
<dbReference type="KEGG" id="nba:CUN60_10945"/>
<feature type="chain" id="PRO_5014407434" description="Outer membrane protein beta-barrel domain-containing protein" evidence="3">
    <location>
        <begin position="24"/>
        <end position="177"/>
    </location>
</feature>
<name>A0A2I7N8L3_9NEIS</name>
<dbReference type="Gene3D" id="2.40.160.20">
    <property type="match status" value="1"/>
</dbReference>
<dbReference type="Pfam" id="PF13505">
    <property type="entry name" value="OMP_b-brl"/>
    <property type="match status" value="1"/>
</dbReference>
<dbReference type="OrthoDB" id="8590441at2"/>
<accession>A0A2I7N8L3</accession>
<keyword evidence="6" id="KW-1185">Reference proteome</keyword>
<dbReference type="AlphaFoldDB" id="A0A2I7N8L3"/>
<proteinExistence type="predicted"/>
<feature type="domain" description="Outer membrane protein beta-barrel" evidence="4">
    <location>
        <begin position="12"/>
        <end position="149"/>
    </location>
</feature>
<organism evidence="5 6">
    <name type="scientific">Aquella oligotrophica</name>
    <dbReference type="NCBI Taxonomy" id="2067065"/>
    <lineage>
        <taxon>Bacteria</taxon>
        <taxon>Pseudomonadati</taxon>
        <taxon>Pseudomonadota</taxon>
        <taxon>Betaproteobacteria</taxon>
        <taxon>Neisseriales</taxon>
        <taxon>Neisseriaceae</taxon>
        <taxon>Aquella</taxon>
    </lineage>
</organism>
<reference evidence="6" key="1">
    <citation type="submission" date="2017-11" db="EMBL/GenBank/DDBJ databases">
        <authorList>
            <person name="Chan K.G."/>
            <person name="Lee L.S."/>
        </authorList>
    </citation>
    <scope>NUCLEOTIDE SEQUENCE [LARGE SCALE GENOMIC DNA]</scope>
    <source>
        <strain evidence="6">DSM 100970</strain>
    </source>
</reference>
<dbReference type="InterPro" id="IPR027385">
    <property type="entry name" value="Beta-barrel_OMP"/>
</dbReference>
<feature type="signal peptide" evidence="3">
    <location>
        <begin position="1"/>
        <end position="23"/>
    </location>
</feature>
<evidence type="ECO:0000313" key="6">
    <source>
        <dbReference type="Proteomes" id="UP000236655"/>
    </source>
</evidence>
<evidence type="ECO:0000256" key="2">
    <source>
        <dbReference type="ARBA" id="ARBA00022729"/>
    </source>
</evidence>
<keyword evidence="2 3" id="KW-0732">Signal</keyword>
<dbReference type="GO" id="GO:0009279">
    <property type="term" value="C:cell outer membrane"/>
    <property type="evidence" value="ECO:0007669"/>
    <property type="project" value="UniProtKB-SubCell"/>
</dbReference>
<evidence type="ECO:0000256" key="1">
    <source>
        <dbReference type="ARBA" id="ARBA00004442"/>
    </source>
</evidence>
<dbReference type="SUPFAM" id="SSF56925">
    <property type="entry name" value="OMPA-like"/>
    <property type="match status" value="1"/>
</dbReference>
<protein>
    <recommendedName>
        <fullName evidence="4">Outer membrane protein beta-barrel domain-containing protein</fullName>
    </recommendedName>
</protein>
<comment type="subcellular location">
    <subcellularLocation>
        <location evidence="1">Cell outer membrane</location>
    </subcellularLocation>
</comment>
<evidence type="ECO:0000313" key="5">
    <source>
        <dbReference type="EMBL" id="AUR52786.1"/>
    </source>
</evidence>
<gene>
    <name evidence="5" type="ORF">CUN60_10945</name>
</gene>
<evidence type="ECO:0000259" key="4">
    <source>
        <dbReference type="Pfam" id="PF13505"/>
    </source>
</evidence>
<evidence type="ECO:0000256" key="3">
    <source>
        <dbReference type="SAM" id="SignalP"/>
    </source>
</evidence>
<sequence length="177" mass="18708">MKKSYIISMIAASLWSIIPAANASAYLNVNAGVGTQQFLDQNATFATTLNAGYEFNPYFALDGGYAMLVGTQYNGNQGNNVFMNVAAKGILRPARDLNLYGRIGGGLGSMNWTNSTNNNNSCNNEISAVGLIGVGLGYSITQNLELHLEDNAYIPLGIGSQSSGVVNLLLGGIQINF</sequence>